<organism evidence="2 3">
    <name type="scientific">Psychromicrobium silvestre</name>
    <dbReference type="NCBI Taxonomy" id="1645614"/>
    <lineage>
        <taxon>Bacteria</taxon>
        <taxon>Bacillati</taxon>
        <taxon>Actinomycetota</taxon>
        <taxon>Actinomycetes</taxon>
        <taxon>Micrococcales</taxon>
        <taxon>Micrococcaceae</taxon>
        <taxon>Psychromicrobium</taxon>
    </lineage>
</organism>
<dbReference type="Pfam" id="PF00773">
    <property type="entry name" value="RNB"/>
    <property type="match status" value="1"/>
</dbReference>
<dbReference type="EMBL" id="JACBYQ010000001">
    <property type="protein sequence ID" value="NYE95050.1"/>
    <property type="molecule type" value="Genomic_DNA"/>
</dbReference>
<evidence type="ECO:0000313" key="2">
    <source>
        <dbReference type="EMBL" id="NYE95050.1"/>
    </source>
</evidence>
<gene>
    <name evidence="2" type="ORF">FHU41_001271</name>
</gene>
<dbReference type="GO" id="GO:0000932">
    <property type="term" value="C:P-body"/>
    <property type="evidence" value="ECO:0007669"/>
    <property type="project" value="TreeGrafter"/>
</dbReference>
<sequence>MPHSLIVVPDNDRQLREALAALRTEFKLQDGFSPEVLAELADTLQHHVLPEQDLGSLPFITIDPPESMDLDQAMQLERSSDGYLVRYAIADVPSFVPPGGALDAETRRRGQTVYAPDGRIPLHPAEMSEAAASLLANQLRSAFVWEFSLDSSAELRSAKVSRAQVRSIAKLGYGQAQTELDAGTSSAYLPTLQLLKEIGLKRIELERQRGGASLNTPQQEVEHDDGGYRLVFRPALALEDWNAQISLLTGMAAAQIMLEGKIGLLRTMPAPDPAALETFRQRASALGKPWPRGLAYGEFLRSLDVADPHQLALMHAATALFRGAGYTPFDGELPAQTTQAAVAAPYAHTTAPLRRLVDRFVLTICAALSAGEEVPSWAREALPLLPELMTASDQLTGQIERAALDTVEAALLSSHLGTEFDAVVVAGPRPAKTEKLEHPGSTPTAEQRCTIQIKEPAVSAPCTFHGELLVGSTIRVKLTQADIQSRTVLFEMVAGQDTVAG</sequence>
<dbReference type="InterPro" id="IPR001900">
    <property type="entry name" value="RNase_II/R"/>
</dbReference>
<dbReference type="GO" id="GO:0006402">
    <property type="term" value="P:mRNA catabolic process"/>
    <property type="evidence" value="ECO:0007669"/>
    <property type="project" value="TreeGrafter"/>
</dbReference>
<dbReference type="PANTHER" id="PTHR23355">
    <property type="entry name" value="RIBONUCLEASE"/>
    <property type="match status" value="1"/>
</dbReference>
<dbReference type="Proteomes" id="UP000521748">
    <property type="component" value="Unassembled WGS sequence"/>
</dbReference>
<name>A0A7Y9LSZ8_9MICC</name>
<proteinExistence type="predicted"/>
<evidence type="ECO:0000259" key="1">
    <source>
        <dbReference type="SMART" id="SM00955"/>
    </source>
</evidence>
<dbReference type="GO" id="GO:0000175">
    <property type="term" value="F:3'-5'-RNA exonuclease activity"/>
    <property type="evidence" value="ECO:0007669"/>
    <property type="project" value="TreeGrafter"/>
</dbReference>
<comment type="caution">
    <text evidence="2">The sequence shown here is derived from an EMBL/GenBank/DDBJ whole genome shotgun (WGS) entry which is preliminary data.</text>
</comment>
<reference evidence="2 3" key="1">
    <citation type="submission" date="2020-07" db="EMBL/GenBank/DDBJ databases">
        <title>Sequencing the genomes of 1000 actinobacteria strains.</title>
        <authorList>
            <person name="Klenk H.-P."/>
        </authorList>
    </citation>
    <scope>NUCLEOTIDE SEQUENCE [LARGE SCALE GENOMIC DNA]</scope>
    <source>
        <strain evidence="2 3">DSM 102047</strain>
    </source>
</reference>
<dbReference type="InterPro" id="IPR040596">
    <property type="entry name" value="RNase_II_C_S1"/>
</dbReference>
<protein>
    <submittedName>
        <fullName evidence="2">Exoribonuclease R</fullName>
    </submittedName>
</protein>
<dbReference type="InterPro" id="IPR050180">
    <property type="entry name" value="RNR_Ribonuclease"/>
</dbReference>
<dbReference type="RefSeq" id="WP_179388742.1">
    <property type="nucleotide sequence ID" value="NZ_JACBYQ010000001.1"/>
</dbReference>
<dbReference type="SMART" id="SM00955">
    <property type="entry name" value="RNB"/>
    <property type="match status" value="1"/>
</dbReference>
<keyword evidence="3" id="KW-1185">Reference proteome</keyword>
<dbReference type="Pfam" id="PF18614">
    <property type="entry name" value="RNase_II_C_S1"/>
    <property type="match status" value="1"/>
</dbReference>
<accession>A0A7Y9LSZ8</accession>
<dbReference type="GO" id="GO:0003723">
    <property type="term" value="F:RNA binding"/>
    <property type="evidence" value="ECO:0007669"/>
    <property type="project" value="InterPro"/>
</dbReference>
<dbReference type="InterPro" id="IPR012340">
    <property type="entry name" value="NA-bd_OB-fold"/>
</dbReference>
<feature type="domain" description="RNB" evidence="1">
    <location>
        <begin position="51"/>
        <end position="371"/>
    </location>
</feature>
<dbReference type="AlphaFoldDB" id="A0A7Y9LSZ8"/>
<evidence type="ECO:0000313" key="3">
    <source>
        <dbReference type="Proteomes" id="UP000521748"/>
    </source>
</evidence>
<dbReference type="PANTHER" id="PTHR23355:SF42">
    <property type="entry name" value="RIBONUCLEASE II, CHLOROPLASTIC_MITOCHONDRIAL"/>
    <property type="match status" value="1"/>
</dbReference>
<dbReference type="SUPFAM" id="SSF50249">
    <property type="entry name" value="Nucleic acid-binding proteins"/>
    <property type="match status" value="1"/>
</dbReference>